<evidence type="ECO:0000313" key="4">
    <source>
        <dbReference type="Proteomes" id="UP001365542"/>
    </source>
</evidence>
<feature type="region of interest" description="Disordered" evidence="1">
    <location>
        <begin position="217"/>
        <end position="267"/>
    </location>
</feature>
<feature type="chain" id="PRO_5043597681" evidence="2">
    <location>
        <begin position="25"/>
        <end position="267"/>
    </location>
</feature>
<dbReference type="Proteomes" id="UP001365542">
    <property type="component" value="Unassembled WGS sequence"/>
</dbReference>
<keyword evidence="2" id="KW-0732">Signal</keyword>
<feature type="region of interest" description="Disordered" evidence="1">
    <location>
        <begin position="114"/>
        <end position="155"/>
    </location>
</feature>
<feature type="signal peptide" evidence="2">
    <location>
        <begin position="1"/>
        <end position="24"/>
    </location>
</feature>
<dbReference type="AlphaFoldDB" id="A0AAV9XLF3"/>
<evidence type="ECO:0000256" key="2">
    <source>
        <dbReference type="SAM" id="SignalP"/>
    </source>
</evidence>
<accession>A0AAV9XLF3</accession>
<protein>
    <submittedName>
        <fullName evidence="3">Uncharacterized protein</fullName>
    </submittedName>
</protein>
<proteinExistence type="predicted"/>
<evidence type="ECO:0000313" key="3">
    <source>
        <dbReference type="EMBL" id="KAK6542794.1"/>
    </source>
</evidence>
<sequence>MPPRNQISFIITILTSLFIGAVLCTPILNDSDTSIKPDSTLHRLYRRQGGGFGVVGKPSANPPQNQNQQSTTTISLDQVFDDLFPGYNPAFQPLTSANPLMNVDAEEYLRDEVRQPSANTNRRLPPVPAFDSGPRQFENSLSNPVGNPDIEWGPHMFRPGDTIEFPPYSETKTIIPYNSEMMEPNDDPYYMSWLVQSKASFKKPGVTYQPFHPNPDVQELPLITTPRSPDFNRWNPRPPYSKEPFYRKPKEAIEKEEEELIEASNND</sequence>
<feature type="compositionally biased region" description="Basic and acidic residues" evidence="1">
    <location>
        <begin position="244"/>
        <end position="253"/>
    </location>
</feature>
<organism evidence="3 4">
    <name type="scientific">Orbilia ellipsospora</name>
    <dbReference type="NCBI Taxonomy" id="2528407"/>
    <lineage>
        <taxon>Eukaryota</taxon>
        <taxon>Fungi</taxon>
        <taxon>Dikarya</taxon>
        <taxon>Ascomycota</taxon>
        <taxon>Pezizomycotina</taxon>
        <taxon>Orbiliomycetes</taxon>
        <taxon>Orbiliales</taxon>
        <taxon>Orbiliaceae</taxon>
        <taxon>Orbilia</taxon>
    </lineage>
</organism>
<reference evidence="3 4" key="1">
    <citation type="submission" date="2019-10" db="EMBL/GenBank/DDBJ databases">
        <authorList>
            <person name="Palmer J.M."/>
        </authorList>
    </citation>
    <scope>NUCLEOTIDE SEQUENCE [LARGE SCALE GENOMIC DNA]</scope>
    <source>
        <strain evidence="3 4">TWF694</strain>
    </source>
</reference>
<comment type="caution">
    <text evidence="3">The sequence shown here is derived from an EMBL/GenBank/DDBJ whole genome shotgun (WGS) entry which is preliminary data.</text>
</comment>
<gene>
    <name evidence="3" type="ORF">TWF694_006736</name>
</gene>
<evidence type="ECO:0000256" key="1">
    <source>
        <dbReference type="SAM" id="MobiDB-lite"/>
    </source>
</evidence>
<keyword evidence="4" id="KW-1185">Reference proteome</keyword>
<dbReference type="EMBL" id="JAVHJO010000002">
    <property type="protein sequence ID" value="KAK6542794.1"/>
    <property type="molecule type" value="Genomic_DNA"/>
</dbReference>
<name>A0AAV9XLF3_9PEZI</name>